<feature type="chain" id="PRO_5046794063" evidence="2">
    <location>
        <begin position="27"/>
        <end position="240"/>
    </location>
</feature>
<dbReference type="InterPro" id="IPR027385">
    <property type="entry name" value="Beta-barrel_OMP"/>
</dbReference>
<reference evidence="5" key="1">
    <citation type="journal article" date="2019" name="Int. J. Syst. Evol. Microbiol.">
        <title>The Global Catalogue of Microorganisms (GCM) 10K type strain sequencing project: providing services to taxonomists for standard genome sequencing and annotation.</title>
        <authorList>
            <consortium name="The Broad Institute Genomics Platform"/>
            <consortium name="The Broad Institute Genome Sequencing Center for Infectious Disease"/>
            <person name="Wu L."/>
            <person name="Ma J."/>
        </authorList>
    </citation>
    <scope>NUCLEOTIDE SEQUENCE [LARGE SCALE GENOMIC DNA]</scope>
    <source>
        <strain evidence="5">CCUG 55131</strain>
    </source>
</reference>
<sequence length="240" mass="24714">MQDFFKMAAQTALACALVLAPLTASAEGIVTGAEVGLAYSSLADAGARGTHKTTLEGALEYGVTPRFGVQLDLAQSYFGAADISGTAFTTHGIFHADGGLSLGGYLGHEWVDGDDATHYGAEARKSFGTTTVSGQFGKIDTGNRMVTSYGVGADMMLSDQLTLGASYQALDTSTNDMMRADARLGYALPSGVQISGSIGLMDGDGMDTEATFGLGIHTSFGSGRGVSFDRRGLMAFLPGS</sequence>
<evidence type="ECO:0000256" key="2">
    <source>
        <dbReference type="SAM" id="SignalP"/>
    </source>
</evidence>
<dbReference type="SUPFAM" id="SSF56935">
    <property type="entry name" value="Porins"/>
    <property type="match status" value="1"/>
</dbReference>
<name>A0ABW5ACR6_9RHOB</name>
<feature type="domain" description="Outer membrane protein beta-barrel" evidence="3">
    <location>
        <begin position="13"/>
        <end position="176"/>
    </location>
</feature>
<dbReference type="InterPro" id="IPR023614">
    <property type="entry name" value="Porin_dom_sf"/>
</dbReference>
<evidence type="ECO:0000313" key="4">
    <source>
        <dbReference type="EMBL" id="MFD2175314.1"/>
    </source>
</evidence>
<accession>A0ABW5ACR6</accession>
<evidence type="ECO:0000259" key="3">
    <source>
        <dbReference type="Pfam" id="PF13505"/>
    </source>
</evidence>
<dbReference type="Gene3D" id="2.40.160.10">
    <property type="entry name" value="Porin"/>
    <property type="match status" value="1"/>
</dbReference>
<dbReference type="Pfam" id="PF13505">
    <property type="entry name" value="OMP_b-brl"/>
    <property type="match status" value="1"/>
</dbReference>
<evidence type="ECO:0000313" key="5">
    <source>
        <dbReference type="Proteomes" id="UP001597413"/>
    </source>
</evidence>
<organism evidence="4 5">
    <name type="scientific">Rhodobacter lacus</name>
    <dbReference type="NCBI Taxonomy" id="1641972"/>
    <lineage>
        <taxon>Bacteria</taxon>
        <taxon>Pseudomonadati</taxon>
        <taxon>Pseudomonadota</taxon>
        <taxon>Alphaproteobacteria</taxon>
        <taxon>Rhodobacterales</taxon>
        <taxon>Rhodobacter group</taxon>
        <taxon>Rhodobacter</taxon>
    </lineage>
</organism>
<comment type="caution">
    <text evidence="4">The sequence shown here is derived from an EMBL/GenBank/DDBJ whole genome shotgun (WGS) entry which is preliminary data.</text>
</comment>
<keyword evidence="1 2" id="KW-0732">Signal</keyword>
<dbReference type="EMBL" id="JBHUIX010000013">
    <property type="protein sequence ID" value="MFD2175314.1"/>
    <property type="molecule type" value="Genomic_DNA"/>
</dbReference>
<feature type="signal peptide" evidence="2">
    <location>
        <begin position="1"/>
        <end position="26"/>
    </location>
</feature>
<evidence type="ECO:0000256" key="1">
    <source>
        <dbReference type="ARBA" id="ARBA00022729"/>
    </source>
</evidence>
<dbReference type="Proteomes" id="UP001597413">
    <property type="component" value="Unassembled WGS sequence"/>
</dbReference>
<protein>
    <submittedName>
        <fullName evidence="4">Outer membrane beta-barrel protein</fullName>
    </submittedName>
</protein>
<keyword evidence="5" id="KW-1185">Reference proteome</keyword>
<proteinExistence type="predicted"/>
<dbReference type="RefSeq" id="WP_377391832.1">
    <property type="nucleotide sequence ID" value="NZ_JBHUIX010000013.1"/>
</dbReference>
<gene>
    <name evidence="4" type="ORF">ACFSM0_14555</name>
</gene>